<protein>
    <recommendedName>
        <fullName evidence="5">Zn(2)-C6 fungal-type domain-containing protein</fullName>
    </recommendedName>
</protein>
<dbReference type="Gene3D" id="4.10.240.10">
    <property type="entry name" value="Zn(2)-C6 fungal-type DNA-binding domain"/>
    <property type="match status" value="1"/>
</dbReference>
<name>A0A9W9KI35_9EURO</name>
<dbReference type="GO" id="GO:0008270">
    <property type="term" value="F:zinc ion binding"/>
    <property type="evidence" value="ECO:0007669"/>
    <property type="project" value="InterPro"/>
</dbReference>
<keyword evidence="4" id="KW-0539">Nucleus</keyword>
<evidence type="ECO:0000256" key="4">
    <source>
        <dbReference type="ARBA" id="ARBA00023242"/>
    </source>
</evidence>
<reference evidence="6" key="1">
    <citation type="submission" date="2022-11" db="EMBL/GenBank/DDBJ databases">
        <authorList>
            <person name="Petersen C."/>
        </authorList>
    </citation>
    <scope>NUCLEOTIDE SEQUENCE</scope>
    <source>
        <strain evidence="6">IBT 30069</strain>
    </source>
</reference>
<dbReference type="CDD" id="cd00067">
    <property type="entry name" value="GAL4"/>
    <property type="match status" value="1"/>
</dbReference>
<dbReference type="EMBL" id="JAPQKH010000003">
    <property type="protein sequence ID" value="KAJ5107459.1"/>
    <property type="molecule type" value="Genomic_DNA"/>
</dbReference>
<dbReference type="GO" id="GO:0000981">
    <property type="term" value="F:DNA-binding transcription factor activity, RNA polymerase II-specific"/>
    <property type="evidence" value="ECO:0007669"/>
    <property type="project" value="InterPro"/>
</dbReference>
<organism evidence="6 7">
    <name type="scientific">Penicillium angulare</name>
    <dbReference type="NCBI Taxonomy" id="116970"/>
    <lineage>
        <taxon>Eukaryota</taxon>
        <taxon>Fungi</taxon>
        <taxon>Dikarya</taxon>
        <taxon>Ascomycota</taxon>
        <taxon>Pezizomycotina</taxon>
        <taxon>Eurotiomycetes</taxon>
        <taxon>Eurotiomycetidae</taxon>
        <taxon>Eurotiales</taxon>
        <taxon>Aspergillaceae</taxon>
        <taxon>Penicillium</taxon>
    </lineage>
</organism>
<proteinExistence type="predicted"/>
<dbReference type="OrthoDB" id="5958943at2759"/>
<dbReference type="SUPFAM" id="SSF57701">
    <property type="entry name" value="Zn2/Cys6 DNA-binding domain"/>
    <property type="match status" value="1"/>
</dbReference>
<dbReference type="AlphaFoldDB" id="A0A9W9KI35"/>
<accession>A0A9W9KI35</accession>
<dbReference type="SMART" id="SM00066">
    <property type="entry name" value="GAL4"/>
    <property type="match status" value="1"/>
</dbReference>
<keyword evidence="7" id="KW-1185">Reference proteome</keyword>
<dbReference type="InterPro" id="IPR001138">
    <property type="entry name" value="Zn2Cys6_DnaBD"/>
</dbReference>
<gene>
    <name evidence="6" type="ORF">N7456_004134</name>
</gene>
<sequence>MPSGRIQRRKQFSSCDACRRSRVACDAMHRHSPREAEFATCSRCKTRNRRCTFEWMKRTTPSSNRTAVSLHRWNEALSPSPTYIASSSLDLNTLQASELQIQGSPATRICERPLTDLNDETTSPSSQYQPITSETSVWLRDMYENVFEAVFGSWLGNYSCPFAFGERGHLDNDTNMQPGLSLSVSISSICRQFDQLMKNLESQSKPGSINHPPSQRELQKEFEIEATLNKAIQTFSARWLPLSCTSPAQRTRQAPLIQTLWREFRKDLSRSINRPCYRSMLSLYLFAMVPVPVGIDEEEEEDGLPAQMCVQAALQQVQFLRARQRSLEFNGSKVSLPADQATPISTPDQIRTEFMDIESMIYWAALTFDTSSSLTFNTKSILSSGLLGWESETSWRMVKACTNIFHEQSEDWRTHGLSVTEETANQIIAAAQAWKLYVWKMGTILKEALREGHGENSVQRAFSCAEDAIQQFNTTYRPLLEACERRLQFLSQYTKLRWFTDPFSYLDELMVHHHLCILIMIDAVEIASRQDILDKMTTTRSEAEGSLLNCLQFGLNNCFKIPRRRDTENNAQSFPLVAVDPYPHHVVAGVQLLWKSIERDYSAGKLDQVPYDDLQSILLRTLELLPQASKSVREATDQARRASMDNDRFLQTSTAQEAPFIEFP</sequence>
<keyword evidence="1" id="KW-0805">Transcription regulation</keyword>
<dbReference type="InterPro" id="IPR036864">
    <property type="entry name" value="Zn2-C6_fun-type_DNA-bd_sf"/>
</dbReference>
<dbReference type="Proteomes" id="UP001149165">
    <property type="component" value="Unassembled WGS sequence"/>
</dbReference>
<dbReference type="GO" id="GO:0003677">
    <property type="term" value="F:DNA binding"/>
    <property type="evidence" value="ECO:0007669"/>
    <property type="project" value="UniProtKB-KW"/>
</dbReference>
<reference evidence="6" key="2">
    <citation type="journal article" date="2023" name="IMA Fungus">
        <title>Comparative genomic study of the Penicillium genus elucidates a diverse pangenome and 15 lateral gene transfer events.</title>
        <authorList>
            <person name="Petersen C."/>
            <person name="Sorensen T."/>
            <person name="Nielsen M.R."/>
            <person name="Sondergaard T.E."/>
            <person name="Sorensen J.L."/>
            <person name="Fitzpatrick D.A."/>
            <person name="Frisvad J.C."/>
            <person name="Nielsen K.L."/>
        </authorList>
    </citation>
    <scope>NUCLEOTIDE SEQUENCE</scope>
    <source>
        <strain evidence="6">IBT 30069</strain>
    </source>
</reference>
<evidence type="ECO:0000256" key="1">
    <source>
        <dbReference type="ARBA" id="ARBA00023015"/>
    </source>
</evidence>
<evidence type="ECO:0000313" key="6">
    <source>
        <dbReference type="EMBL" id="KAJ5107459.1"/>
    </source>
</evidence>
<comment type="caution">
    <text evidence="6">The sequence shown here is derived from an EMBL/GenBank/DDBJ whole genome shotgun (WGS) entry which is preliminary data.</text>
</comment>
<evidence type="ECO:0000259" key="5">
    <source>
        <dbReference type="PROSITE" id="PS50048"/>
    </source>
</evidence>
<evidence type="ECO:0000313" key="7">
    <source>
        <dbReference type="Proteomes" id="UP001149165"/>
    </source>
</evidence>
<dbReference type="PROSITE" id="PS50048">
    <property type="entry name" value="ZN2_CY6_FUNGAL_2"/>
    <property type="match status" value="1"/>
</dbReference>
<evidence type="ECO:0000256" key="2">
    <source>
        <dbReference type="ARBA" id="ARBA00023125"/>
    </source>
</evidence>
<feature type="domain" description="Zn(2)-C6 fungal-type" evidence="5">
    <location>
        <begin position="14"/>
        <end position="53"/>
    </location>
</feature>
<keyword evidence="2" id="KW-0238">DNA-binding</keyword>
<keyword evidence="3" id="KW-0804">Transcription</keyword>
<evidence type="ECO:0000256" key="3">
    <source>
        <dbReference type="ARBA" id="ARBA00023163"/>
    </source>
</evidence>